<gene>
    <name evidence="3" type="primary">stp_2</name>
    <name evidence="3" type="ORF">K239x_33700</name>
</gene>
<evidence type="ECO:0000313" key="4">
    <source>
        <dbReference type="Proteomes" id="UP000319817"/>
    </source>
</evidence>
<name>A0A517NW69_9BACT</name>
<feature type="compositionally biased region" description="Basic and acidic residues" evidence="1">
    <location>
        <begin position="18"/>
        <end position="37"/>
    </location>
</feature>
<dbReference type="Pfam" id="PF13672">
    <property type="entry name" value="PP2C_2"/>
    <property type="match status" value="1"/>
</dbReference>
<dbReference type="SMART" id="SM00332">
    <property type="entry name" value="PP2Cc"/>
    <property type="match status" value="1"/>
</dbReference>
<reference evidence="3 4" key="1">
    <citation type="submission" date="2019-02" db="EMBL/GenBank/DDBJ databases">
        <title>Deep-cultivation of Planctomycetes and their phenomic and genomic characterization uncovers novel biology.</title>
        <authorList>
            <person name="Wiegand S."/>
            <person name="Jogler M."/>
            <person name="Boedeker C."/>
            <person name="Pinto D."/>
            <person name="Vollmers J."/>
            <person name="Rivas-Marin E."/>
            <person name="Kohn T."/>
            <person name="Peeters S.H."/>
            <person name="Heuer A."/>
            <person name="Rast P."/>
            <person name="Oberbeckmann S."/>
            <person name="Bunk B."/>
            <person name="Jeske O."/>
            <person name="Meyerdierks A."/>
            <person name="Storesund J.E."/>
            <person name="Kallscheuer N."/>
            <person name="Luecker S."/>
            <person name="Lage O.M."/>
            <person name="Pohl T."/>
            <person name="Merkel B.J."/>
            <person name="Hornburger P."/>
            <person name="Mueller R.-W."/>
            <person name="Bruemmer F."/>
            <person name="Labrenz M."/>
            <person name="Spormann A.M."/>
            <person name="Op den Camp H."/>
            <person name="Overmann J."/>
            <person name="Amann R."/>
            <person name="Jetten M.S.M."/>
            <person name="Mascher T."/>
            <person name="Medema M.H."/>
            <person name="Devos D.P."/>
            <person name="Kaster A.-K."/>
            <person name="Ovreas L."/>
            <person name="Rohde M."/>
            <person name="Galperin M.Y."/>
            <person name="Jogler C."/>
        </authorList>
    </citation>
    <scope>NUCLEOTIDE SEQUENCE [LARGE SCALE GENOMIC DNA]</scope>
    <source>
        <strain evidence="3 4">K23_9</strain>
    </source>
</reference>
<proteinExistence type="predicted"/>
<dbReference type="EC" id="3.1.3.16" evidence="3"/>
<dbReference type="AlphaFoldDB" id="A0A517NW69"/>
<dbReference type="InterPro" id="IPR001932">
    <property type="entry name" value="PPM-type_phosphatase-like_dom"/>
</dbReference>
<organism evidence="3 4">
    <name type="scientific">Stieleria marina</name>
    <dbReference type="NCBI Taxonomy" id="1930275"/>
    <lineage>
        <taxon>Bacteria</taxon>
        <taxon>Pseudomonadati</taxon>
        <taxon>Planctomycetota</taxon>
        <taxon>Planctomycetia</taxon>
        <taxon>Pirellulales</taxon>
        <taxon>Pirellulaceae</taxon>
        <taxon>Stieleria</taxon>
    </lineage>
</organism>
<sequence>MSKMKPLSMKEASQSPRVEVRDGGVENGKKSSAEDENADVFRVDAQHLNFQRAQVRRPGLGKMDCYAISDLGRKRRNNEDQFMVADLAKSSKLWTATRRSLGCEAISDKSRAKMMLVADGMGGHAEGQRASKLAAERMLRYVVENLAWDPLSPAQLKKPTHTFQEDLNDGLVSAVSHCQKSIIDEAAWIPSRRGMGTTLTATLLNWPMLHIAHVGDSRCYVCRDRELVQLTRDHTYAQAMVDAGEMTKEDAVRSQFANCLWNVVGGNNRTVEPDVSTHELQIGDTLLVCSDGLTNHVSDELINEIICNSTSARAACQSLVRVANEMGGKDNITAIVARFIDSETFDSDSHEFGISDEQMTDDIDLLAYETEFTLSESTIESMEDDQA</sequence>
<dbReference type="SMART" id="SM00331">
    <property type="entry name" value="PP2C_SIG"/>
    <property type="match status" value="1"/>
</dbReference>
<evidence type="ECO:0000313" key="3">
    <source>
        <dbReference type="EMBL" id="QDT11375.1"/>
    </source>
</evidence>
<dbReference type="Proteomes" id="UP000319817">
    <property type="component" value="Chromosome"/>
</dbReference>
<protein>
    <submittedName>
        <fullName evidence="3">Serine/threonine phosphatase stp</fullName>
        <ecNumber evidence="3">3.1.3.16</ecNumber>
    </submittedName>
</protein>
<dbReference type="PROSITE" id="PS51746">
    <property type="entry name" value="PPM_2"/>
    <property type="match status" value="1"/>
</dbReference>
<dbReference type="RefSeq" id="WP_145419218.1">
    <property type="nucleotide sequence ID" value="NZ_CP036526.1"/>
</dbReference>
<feature type="region of interest" description="Disordered" evidence="1">
    <location>
        <begin position="1"/>
        <end position="37"/>
    </location>
</feature>
<evidence type="ECO:0000259" key="2">
    <source>
        <dbReference type="PROSITE" id="PS51746"/>
    </source>
</evidence>
<dbReference type="PANTHER" id="PTHR47992">
    <property type="entry name" value="PROTEIN PHOSPHATASE"/>
    <property type="match status" value="1"/>
</dbReference>
<keyword evidence="3" id="KW-0378">Hydrolase</keyword>
<dbReference type="GO" id="GO:0004722">
    <property type="term" value="F:protein serine/threonine phosphatase activity"/>
    <property type="evidence" value="ECO:0007669"/>
    <property type="project" value="UniProtKB-EC"/>
</dbReference>
<dbReference type="OrthoDB" id="9801841at2"/>
<dbReference type="SUPFAM" id="SSF81606">
    <property type="entry name" value="PP2C-like"/>
    <property type="match status" value="1"/>
</dbReference>
<dbReference type="InterPro" id="IPR015655">
    <property type="entry name" value="PP2C"/>
</dbReference>
<feature type="domain" description="PPM-type phosphatase" evidence="2">
    <location>
        <begin position="64"/>
        <end position="339"/>
    </location>
</feature>
<dbReference type="Gene3D" id="3.60.40.10">
    <property type="entry name" value="PPM-type phosphatase domain"/>
    <property type="match status" value="1"/>
</dbReference>
<evidence type="ECO:0000256" key="1">
    <source>
        <dbReference type="SAM" id="MobiDB-lite"/>
    </source>
</evidence>
<dbReference type="CDD" id="cd00143">
    <property type="entry name" value="PP2Cc"/>
    <property type="match status" value="1"/>
</dbReference>
<dbReference type="EMBL" id="CP036526">
    <property type="protein sequence ID" value="QDT11375.1"/>
    <property type="molecule type" value="Genomic_DNA"/>
</dbReference>
<accession>A0A517NW69</accession>
<dbReference type="InterPro" id="IPR036457">
    <property type="entry name" value="PPM-type-like_dom_sf"/>
</dbReference>
<keyword evidence="4" id="KW-1185">Reference proteome</keyword>